<dbReference type="AlphaFoldDB" id="A0A9D7SR85"/>
<proteinExistence type="predicted"/>
<accession>A0A9D7SR85</accession>
<comment type="caution">
    <text evidence="4">The sequence shown here is derived from an EMBL/GenBank/DDBJ whole genome shotgun (WGS) entry which is preliminary data.</text>
</comment>
<dbReference type="SUPFAM" id="SSF48452">
    <property type="entry name" value="TPR-like"/>
    <property type="match status" value="1"/>
</dbReference>
<evidence type="ECO:0000259" key="2">
    <source>
        <dbReference type="Pfam" id="PF13271"/>
    </source>
</evidence>
<reference evidence="4 5" key="1">
    <citation type="submission" date="2020-10" db="EMBL/GenBank/DDBJ databases">
        <title>Connecting structure to function with the recovery of over 1000 high-quality activated sludge metagenome-assembled genomes encoding full-length rRNA genes using long-read sequencing.</title>
        <authorList>
            <person name="Singleton C.M."/>
            <person name="Petriglieri F."/>
            <person name="Kristensen J.M."/>
            <person name="Kirkegaard R.H."/>
            <person name="Michaelsen T.Y."/>
            <person name="Andersen M.H."/>
            <person name="Karst S.M."/>
            <person name="Dueholm M.S."/>
            <person name="Nielsen P.H."/>
            <person name="Albertsen M."/>
        </authorList>
    </citation>
    <scope>NUCLEOTIDE SEQUENCE [LARGE SCALE GENOMIC DNA]</scope>
    <source>
        <strain evidence="4">Ribe_18-Q3-R11-54_MAXAC.273</strain>
    </source>
</reference>
<evidence type="ECO:0000259" key="1">
    <source>
        <dbReference type="Pfam" id="PF00931"/>
    </source>
</evidence>
<dbReference type="Gene3D" id="3.40.50.300">
    <property type="entry name" value="P-loop containing nucleotide triphosphate hydrolases"/>
    <property type="match status" value="1"/>
</dbReference>
<gene>
    <name evidence="4" type="ORF">IPP15_05120</name>
</gene>
<evidence type="ECO:0000259" key="3">
    <source>
        <dbReference type="Pfam" id="PF25872"/>
    </source>
</evidence>
<sequence>MNPYQTTHFATMDNSTDTILTPDQRLRVFVSSTLQELAEERIAVKKSIQNIQLIPVMFELGARPHAPRNLYREYLSQSQIFVGIYWDSYGWVAPEETISGLEDEYNRSGNMPKLIYIKKSSGRRDDRLTELIERIQKDDKVSYKVFTNAEELGHLIINDLAILLTERFNLTIQNKISEASFKSFNSIPSVPNILVGREKNIEEIIALLDDSSIRLLTLTGPGGIGKTRLSIETARRLQHNFRDGAAFIPLAPVKDHMLIAETICYALGIKISGGNILESLKLFLQDKNFLLVLDNFEQVIQASSIVDDLLSSTPGLKILVTSRERLSLSFEYLYAVPPLPDSFTNQNMKGAEYPAAIKLFINRAKAIQPSFNVNDQNIDIIFNICHRLEGLPLAIELAAGQINLFSPALLLHKLDRRLDVLKGNYRDIPDRQKTIRNTIEWSFDLLTPAEQNLLLHISLYNAGCLLSTLEVVGTEYGEDVYWLLESLINKSLLMKQDEEFQVRFQILETVRDFALEKLNALNLLDSFKQKQADYYHVSLRDLKLQKNKIDQTEILKCLEKEHINIRQALEFLMQKKDLVKIVEISWCLWLFWWVNAHTKEGYTWLKKVWDLYPEYKDGFDDHTFSILVANVGIMSFLQRDFNTFGESLGQHLTLIQQQDDDELIATASLITGVVKTIVKEYQIADVLLNTSLDRFKKIGLTTGISLVLSALGRNAIYHGNQIAKAKEYYKESMALAKQDKNEISVIICLSGFALCEVMEKNSDAKNYIRESILLSQSLHFYEALAWSIEIGALVAINENKLIHALTMMGAVDQLRKSTQLPVWDDLEAIILDAKHQLEQQMDPEVFTSAWNEGAAMSVDKMVTYTMEA</sequence>
<dbReference type="Gene3D" id="1.25.40.10">
    <property type="entry name" value="Tetratricopeptide repeat domain"/>
    <property type="match status" value="1"/>
</dbReference>
<dbReference type="Pfam" id="PF25872">
    <property type="entry name" value="HTH_77"/>
    <property type="match status" value="1"/>
</dbReference>
<dbReference type="InterPro" id="IPR027417">
    <property type="entry name" value="P-loop_NTPase"/>
</dbReference>
<evidence type="ECO:0000313" key="5">
    <source>
        <dbReference type="Proteomes" id="UP000808337"/>
    </source>
</evidence>
<dbReference type="PRINTS" id="PR00364">
    <property type="entry name" value="DISEASERSIST"/>
</dbReference>
<dbReference type="PANTHER" id="PTHR47691">
    <property type="entry name" value="REGULATOR-RELATED"/>
    <property type="match status" value="1"/>
</dbReference>
<dbReference type="InterPro" id="IPR058852">
    <property type="entry name" value="HTH_77"/>
</dbReference>
<evidence type="ECO:0000313" key="4">
    <source>
        <dbReference type="EMBL" id="MBK9981795.1"/>
    </source>
</evidence>
<dbReference type="InterPro" id="IPR011990">
    <property type="entry name" value="TPR-like_helical_dom_sf"/>
</dbReference>
<organism evidence="4 5">
    <name type="scientific">Candidatus Opimibacter skivensis</name>
    <dbReference type="NCBI Taxonomy" id="2982028"/>
    <lineage>
        <taxon>Bacteria</taxon>
        <taxon>Pseudomonadati</taxon>
        <taxon>Bacteroidota</taxon>
        <taxon>Saprospiria</taxon>
        <taxon>Saprospirales</taxon>
        <taxon>Saprospiraceae</taxon>
        <taxon>Candidatus Opimibacter</taxon>
    </lineage>
</organism>
<feature type="domain" description="NB-ARC" evidence="1">
    <location>
        <begin position="198"/>
        <end position="325"/>
    </location>
</feature>
<protein>
    <submittedName>
        <fullName evidence="4">DUF4062 domain-containing protein</fullName>
    </submittedName>
</protein>
<dbReference type="InterPro" id="IPR002182">
    <property type="entry name" value="NB-ARC"/>
</dbReference>
<dbReference type="EMBL" id="JADKGY010000001">
    <property type="protein sequence ID" value="MBK9981795.1"/>
    <property type="molecule type" value="Genomic_DNA"/>
</dbReference>
<dbReference type="Pfam" id="PF13271">
    <property type="entry name" value="DUF4062"/>
    <property type="match status" value="1"/>
</dbReference>
<name>A0A9D7SR85_9BACT</name>
<dbReference type="InterPro" id="IPR025139">
    <property type="entry name" value="DUF4062"/>
</dbReference>
<dbReference type="SUPFAM" id="SSF52540">
    <property type="entry name" value="P-loop containing nucleoside triphosphate hydrolases"/>
    <property type="match status" value="1"/>
</dbReference>
<feature type="domain" description="Winged helix-turn-helix" evidence="3">
    <location>
        <begin position="446"/>
        <end position="518"/>
    </location>
</feature>
<dbReference type="PANTHER" id="PTHR47691:SF3">
    <property type="entry name" value="HTH-TYPE TRANSCRIPTIONAL REGULATOR RV0890C-RELATED"/>
    <property type="match status" value="1"/>
</dbReference>
<dbReference type="Proteomes" id="UP000808337">
    <property type="component" value="Unassembled WGS sequence"/>
</dbReference>
<dbReference type="Pfam" id="PF00931">
    <property type="entry name" value="NB-ARC"/>
    <property type="match status" value="1"/>
</dbReference>
<feature type="domain" description="DUF4062" evidence="2">
    <location>
        <begin position="27"/>
        <end position="107"/>
    </location>
</feature>
<dbReference type="GO" id="GO:0043531">
    <property type="term" value="F:ADP binding"/>
    <property type="evidence" value="ECO:0007669"/>
    <property type="project" value="InterPro"/>
</dbReference>